<accession>A0A2R5GPE7</accession>
<reference evidence="2 3" key="1">
    <citation type="submission" date="2017-12" db="EMBL/GenBank/DDBJ databases">
        <title>Sequencing, de novo assembly and annotation of complete genome of a new Thraustochytrid species, strain FCC1311.</title>
        <authorList>
            <person name="Sedici K."/>
            <person name="Godart F."/>
            <person name="Aiese Cigliano R."/>
            <person name="Sanseverino W."/>
            <person name="Barakat M."/>
            <person name="Ortet P."/>
            <person name="Marechal E."/>
            <person name="Cagnac O."/>
            <person name="Amato A."/>
        </authorList>
    </citation>
    <scope>NUCLEOTIDE SEQUENCE [LARGE SCALE GENOMIC DNA]</scope>
</reference>
<sequence length="217" mass="24357">MLEGDDGGTDAVQTKRSTIAGTPPLKSPSPKTQEELHDDVFGKGPETKAEMILKKWLGVPTKAAESSGKVNGDDAIDSMNHSIGKPSRVNKTIRKWQKRAMYGKVERATGLQIDEDYKTWYIDQRDRFRVQLPEALRSAVAEEALAILKPMCARYEKLLGPDDELVQQANLRRTKIEQELSGMGQDVRKILRSQSRGVSLRTLGFANNNQQNKENYK</sequence>
<feature type="compositionally biased region" description="Basic and acidic residues" evidence="1">
    <location>
        <begin position="32"/>
        <end position="44"/>
    </location>
</feature>
<organism evidence="2 3">
    <name type="scientific">Hondaea fermentalgiana</name>
    <dbReference type="NCBI Taxonomy" id="2315210"/>
    <lineage>
        <taxon>Eukaryota</taxon>
        <taxon>Sar</taxon>
        <taxon>Stramenopiles</taxon>
        <taxon>Bigyra</taxon>
        <taxon>Labyrinthulomycetes</taxon>
        <taxon>Thraustochytrida</taxon>
        <taxon>Thraustochytriidae</taxon>
        <taxon>Hondaea</taxon>
    </lineage>
</organism>
<dbReference type="AlphaFoldDB" id="A0A2R5GPE7"/>
<proteinExistence type="predicted"/>
<keyword evidence="3" id="KW-1185">Reference proteome</keyword>
<feature type="region of interest" description="Disordered" evidence="1">
    <location>
        <begin position="64"/>
        <end position="83"/>
    </location>
</feature>
<comment type="caution">
    <text evidence="2">The sequence shown here is derived from an EMBL/GenBank/DDBJ whole genome shotgun (WGS) entry which is preliminary data.</text>
</comment>
<feature type="compositionally biased region" description="Polar residues" evidence="1">
    <location>
        <begin position="11"/>
        <end position="20"/>
    </location>
</feature>
<feature type="region of interest" description="Disordered" evidence="1">
    <location>
        <begin position="1"/>
        <end position="44"/>
    </location>
</feature>
<dbReference type="InParanoid" id="A0A2R5GPE7"/>
<dbReference type="Proteomes" id="UP000241890">
    <property type="component" value="Unassembled WGS sequence"/>
</dbReference>
<evidence type="ECO:0000313" key="3">
    <source>
        <dbReference type="Proteomes" id="UP000241890"/>
    </source>
</evidence>
<protein>
    <submittedName>
        <fullName evidence="2">Uncharacterized protein</fullName>
    </submittedName>
</protein>
<name>A0A2R5GPE7_9STRA</name>
<evidence type="ECO:0000256" key="1">
    <source>
        <dbReference type="SAM" id="MobiDB-lite"/>
    </source>
</evidence>
<gene>
    <name evidence="2" type="ORF">FCC1311_084042</name>
</gene>
<dbReference type="EMBL" id="BEYU01000116">
    <property type="protein sequence ID" value="GBG32179.1"/>
    <property type="molecule type" value="Genomic_DNA"/>
</dbReference>
<evidence type="ECO:0000313" key="2">
    <source>
        <dbReference type="EMBL" id="GBG32179.1"/>
    </source>
</evidence>